<evidence type="ECO:0000313" key="6">
    <source>
        <dbReference type="Proteomes" id="UP001595457"/>
    </source>
</evidence>
<comment type="similarity">
    <text evidence="1">Belongs to the Mu gp47/PBSX XkdT family.</text>
</comment>
<feature type="domain" description="Baseplate J-like C-terminal" evidence="4">
    <location>
        <begin position="279"/>
        <end position="352"/>
    </location>
</feature>
<evidence type="ECO:0000259" key="3">
    <source>
        <dbReference type="Pfam" id="PF26078"/>
    </source>
</evidence>
<dbReference type="InterPro" id="IPR058530">
    <property type="entry name" value="Baseplate_J-like_C"/>
</dbReference>
<evidence type="ECO:0000256" key="1">
    <source>
        <dbReference type="ARBA" id="ARBA00038087"/>
    </source>
</evidence>
<dbReference type="Pfam" id="PF26079">
    <property type="entry name" value="Baseplate_J_C"/>
    <property type="match status" value="1"/>
</dbReference>
<dbReference type="PANTHER" id="PTHR37829">
    <property type="entry name" value="PHAGE-LIKE ELEMENT PBSX PROTEIN XKDT"/>
    <property type="match status" value="1"/>
</dbReference>
<proteinExistence type="inferred from homology"/>
<evidence type="ECO:0000313" key="5">
    <source>
        <dbReference type="EMBL" id="MFC2974335.1"/>
    </source>
</evidence>
<keyword evidence="6" id="KW-1185">Reference proteome</keyword>
<dbReference type="InterPro" id="IPR052399">
    <property type="entry name" value="Phage_Baseplate_Assmbl_Protein"/>
</dbReference>
<comment type="caution">
    <text evidence="5">The sequence shown here is derived from an EMBL/GenBank/DDBJ whole genome shotgun (WGS) entry which is preliminary data.</text>
</comment>
<dbReference type="Pfam" id="PF26078">
    <property type="entry name" value="Baseplate_J_M"/>
    <property type="match status" value="1"/>
</dbReference>
<evidence type="ECO:0000259" key="4">
    <source>
        <dbReference type="Pfam" id="PF26079"/>
    </source>
</evidence>
<feature type="domain" description="Baseplate protein J-like barrel" evidence="2">
    <location>
        <begin position="94"/>
        <end position="162"/>
    </location>
</feature>
<protein>
    <submittedName>
        <fullName evidence="5">Baseplate J/gp47 family protein</fullName>
    </submittedName>
</protein>
<dbReference type="PANTHER" id="PTHR37829:SF3">
    <property type="entry name" value="PROTEIN JAYE-RELATED"/>
    <property type="match status" value="1"/>
</dbReference>
<reference evidence="6" key="1">
    <citation type="journal article" date="2019" name="Int. J. Syst. Evol. Microbiol.">
        <title>The Global Catalogue of Microorganisms (GCM) 10K type strain sequencing project: providing services to taxonomists for standard genome sequencing and annotation.</title>
        <authorList>
            <consortium name="The Broad Institute Genomics Platform"/>
            <consortium name="The Broad Institute Genome Sequencing Center for Infectious Disease"/>
            <person name="Wu L."/>
            <person name="Ma J."/>
        </authorList>
    </citation>
    <scope>NUCLEOTIDE SEQUENCE [LARGE SCALE GENOMIC DNA]</scope>
    <source>
        <strain evidence="6">KCTC 62195</strain>
    </source>
</reference>
<name>A0ABV7AZW4_9GAMM</name>
<dbReference type="EMBL" id="JBHRSJ010000035">
    <property type="protein sequence ID" value="MFC2974335.1"/>
    <property type="molecule type" value="Genomic_DNA"/>
</dbReference>
<accession>A0ABV7AZW4</accession>
<feature type="domain" description="Baseplate J-like central" evidence="3">
    <location>
        <begin position="194"/>
        <end position="276"/>
    </location>
</feature>
<sequence length="353" mass="37115">MAFELDSLEQSRQQIGRDIETRLPGTGAQTRRTAAGVIAYAQAGAVHGLHAHIAYRERNFLPDERADAEGVERWAGLFGLWYREPTKASGSADLSGAAGAVLPAGTVLQSTQGVLYTTLPDVTLTGTAGTVAIEAQDAGAAGNLSEGARLTLLTPVPGIQSTLRVGSGGLGGGADAETLDGLRARVLNRLRNPPKGGSLGDYETWALAAHPSVTRAWVTEYEQGAGSVIVRVVCDNEATPIPSQEVLDAVAAYIGARRQAGRKSVYVLPPVGDPVHYQIRLKPDSSAIRATVEAELRDLHRREAAPGATLLISHIREAVSIAVGEIDHELIAPLADLAYGTGVMPIFGDIAWL</sequence>
<dbReference type="Pfam" id="PF04865">
    <property type="entry name" value="Baseplate_J"/>
    <property type="match status" value="1"/>
</dbReference>
<dbReference type="RefSeq" id="WP_377816463.1">
    <property type="nucleotide sequence ID" value="NZ_JBHRSJ010000035.1"/>
</dbReference>
<evidence type="ECO:0000259" key="2">
    <source>
        <dbReference type="Pfam" id="PF04865"/>
    </source>
</evidence>
<gene>
    <name evidence="5" type="ORF">ACFOJE_19255</name>
</gene>
<dbReference type="InterPro" id="IPR058531">
    <property type="entry name" value="Baseplate_J_M"/>
</dbReference>
<dbReference type="InterPro" id="IPR006949">
    <property type="entry name" value="Barrel_Baseplate_J-like"/>
</dbReference>
<organism evidence="5 6">
    <name type="scientific">Azotobacter bryophylli</name>
    <dbReference type="NCBI Taxonomy" id="1986537"/>
    <lineage>
        <taxon>Bacteria</taxon>
        <taxon>Pseudomonadati</taxon>
        <taxon>Pseudomonadota</taxon>
        <taxon>Gammaproteobacteria</taxon>
        <taxon>Pseudomonadales</taxon>
        <taxon>Pseudomonadaceae</taxon>
        <taxon>Azotobacter</taxon>
    </lineage>
</organism>
<dbReference type="Proteomes" id="UP001595457">
    <property type="component" value="Unassembled WGS sequence"/>
</dbReference>